<feature type="region of interest" description="Disordered" evidence="7">
    <location>
        <begin position="56"/>
        <end position="102"/>
    </location>
</feature>
<dbReference type="InterPro" id="IPR014729">
    <property type="entry name" value="Rossmann-like_a/b/a_fold"/>
</dbReference>
<feature type="region of interest" description="Disordered" evidence="7">
    <location>
        <begin position="207"/>
        <end position="230"/>
    </location>
</feature>
<dbReference type="InterPro" id="IPR012795">
    <property type="entry name" value="tRNA_Ile_lys_synt_N"/>
</dbReference>
<reference evidence="10" key="1">
    <citation type="submission" date="2014-11" db="EMBL/GenBank/DDBJ databases">
        <authorList>
            <person name="Otto D Thomas"/>
            <person name="Naeem Raeece"/>
        </authorList>
    </citation>
    <scope>NUCLEOTIDE SEQUENCE</scope>
</reference>
<evidence type="ECO:0000259" key="9">
    <source>
        <dbReference type="Pfam" id="PF01171"/>
    </source>
</evidence>
<evidence type="ECO:0000256" key="6">
    <source>
        <dbReference type="ARBA" id="ARBA00048539"/>
    </source>
</evidence>
<feature type="region of interest" description="Disordered" evidence="7">
    <location>
        <begin position="491"/>
        <end position="516"/>
    </location>
</feature>
<feature type="signal peptide" evidence="8">
    <location>
        <begin position="1"/>
        <end position="39"/>
    </location>
</feature>
<dbReference type="HAMAP" id="MF_01161">
    <property type="entry name" value="tRNA_Ile_lys_synt"/>
    <property type="match status" value="1"/>
</dbReference>
<dbReference type="Gene3D" id="3.40.50.620">
    <property type="entry name" value="HUPs"/>
    <property type="match status" value="1"/>
</dbReference>
<evidence type="ECO:0000256" key="2">
    <source>
        <dbReference type="ARBA" id="ARBA00022598"/>
    </source>
</evidence>
<dbReference type="VEuPathDB" id="CryptoDB:Cvel_19650"/>
<feature type="chain" id="PRO_5005189848" description="tRNA(Ile)-lysidine synthetase" evidence="8">
    <location>
        <begin position="40"/>
        <end position="973"/>
    </location>
</feature>
<evidence type="ECO:0000256" key="7">
    <source>
        <dbReference type="SAM" id="MobiDB-lite"/>
    </source>
</evidence>
<feature type="region of interest" description="Disordered" evidence="7">
    <location>
        <begin position="835"/>
        <end position="859"/>
    </location>
</feature>
<proteinExistence type="inferred from homology"/>
<evidence type="ECO:0000313" key="10">
    <source>
        <dbReference type="EMBL" id="CEM21485.1"/>
    </source>
</evidence>
<name>A0A0G4G1I9_9ALVE</name>
<evidence type="ECO:0000256" key="5">
    <source>
        <dbReference type="ARBA" id="ARBA00022840"/>
    </source>
</evidence>
<feature type="compositionally biased region" description="Basic and acidic residues" evidence="7">
    <location>
        <begin position="56"/>
        <end position="65"/>
    </location>
</feature>
<evidence type="ECO:0000256" key="3">
    <source>
        <dbReference type="ARBA" id="ARBA00022694"/>
    </source>
</evidence>
<keyword evidence="2" id="KW-0436">Ligase</keyword>
<evidence type="ECO:0000256" key="1">
    <source>
        <dbReference type="ARBA" id="ARBA00013267"/>
    </source>
</evidence>
<keyword evidence="3" id="KW-0819">tRNA processing</keyword>
<dbReference type="GO" id="GO:0005524">
    <property type="term" value="F:ATP binding"/>
    <property type="evidence" value="ECO:0007669"/>
    <property type="project" value="UniProtKB-KW"/>
</dbReference>
<feature type="domain" description="tRNA(Ile)-lysidine/2-thiocytidine synthase N-terminal" evidence="9">
    <location>
        <begin position="308"/>
        <end position="426"/>
    </location>
</feature>
<dbReference type="PANTHER" id="PTHR43033">
    <property type="entry name" value="TRNA(ILE)-LYSIDINE SYNTHASE-RELATED"/>
    <property type="match status" value="1"/>
</dbReference>
<keyword evidence="4" id="KW-0547">Nucleotide-binding</keyword>
<sequence>MQTTNRHTLLLDVASSHTPTPSRRLTFSLFLSLLPLALADPPSSCPSSFLIGRSDSLRSRRERDGSSPSIRRWGRKRRSGVGVAARRPAKEENTGLSPGSALETHVRNKLERLLDDRGEGGRKQSCHLWILCSGGVDSSALLHLLARAVRSPPSLSCIQLHVLHFDHRLRTTSALDAAHAESVASFYSVPFKKFVAQPGDLSGVLCDQESRGGTEGINAEERKSGRSPSIQNAARRWRYGKTQYFIREWSKEKEEERGILTKGGRAQTEDTRAPDTELLRIWGNQREEKCKENSGSSFSSAAEPHHGHEHHLVVTAHHQDDQTESFWMKLLRGAHVTNLRGMEEITRMNVMEEEEETDVPSPEHQQASLSGTNQQSGAGAPLCIWRPLLDIPKSDLVEYMQGRGLSWCEDSSNADASKYTRNRVRLELVPLLESLMPQQSVGIRRNAQRGGKEEKKEAERLREFIRRFERQTSALRSLVETQTDEFFSRLQRDLSRGPSSSSSAIEAGLGFADTPPEGMRPPQGCWMPLAPWRDLPEAVRMEALYRFIRAPVEPRSLLLHEWQQGETQEARPPALDFGRLESLDETLHRLSDARGSGEKKVWGQDVGGGWRLECWGGGKVAVMRKKMVGTGYQHKGDKSRKGKDKTDAYEPLALQHSFEYPGGGRLELCSGKGLKIEGIEWEGVLSKGERGRASRFEDEGVSLQQPLLMADFTLPEDLITSLSGQFEGDGKERADRCIRLGVRLRRDGDRCSVSSLDGDWKKIVSSRSGDRLFRPADSLRNPPPPGRNTGQQTFREKKFESSVPVTSLLKRAGVPGWLNALLGVVELWGVQEDPRGTSTEAQKDGLTDKSVSVTREDEGDKTLAQCPTAKADRLSTSGRVVRFFLPQGWNKCEPSGAREGSIEDRTGGAVLEEGRASGVDMQEQTVALPSCDPSKSLPGRLSSSSSDVVKRIHRVKVWASLEWEKIGLFPRSI</sequence>
<feature type="compositionally biased region" description="Polar residues" evidence="7">
    <location>
        <begin position="363"/>
        <end position="377"/>
    </location>
</feature>
<accession>A0A0G4G1I9</accession>
<dbReference type="CDD" id="cd01992">
    <property type="entry name" value="TilS_N"/>
    <property type="match status" value="1"/>
</dbReference>
<keyword evidence="8" id="KW-0732">Signal</keyword>
<feature type="region of interest" description="Disordered" evidence="7">
    <location>
        <begin position="771"/>
        <end position="792"/>
    </location>
</feature>
<dbReference type="SUPFAM" id="SSF52402">
    <property type="entry name" value="Adenine nucleotide alpha hydrolases-like"/>
    <property type="match status" value="1"/>
</dbReference>
<dbReference type="EC" id="6.3.4.19" evidence="1"/>
<feature type="region of interest" description="Disordered" evidence="7">
    <location>
        <begin position="352"/>
        <end position="377"/>
    </location>
</feature>
<dbReference type="InterPro" id="IPR012094">
    <property type="entry name" value="tRNA_Ile_lys_synt"/>
</dbReference>
<keyword evidence="5" id="KW-0067">ATP-binding</keyword>
<dbReference type="PANTHER" id="PTHR43033:SF1">
    <property type="entry name" value="TRNA(ILE)-LYSIDINE SYNTHASE-RELATED"/>
    <property type="match status" value="1"/>
</dbReference>
<dbReference type="GO" id="GO:0032267">
    <property type="term" value="F:tRNA(Ile)-lysidine synthase activity"/>
    <property type="evidence" value="ECO:0007669"/>
    <property type="project" value="UniProtKB-EC"/>
</dbReference>
<evidence type="ECO:0000256" key="8">
    <source>
        <dbReference type="SAM" id="SignalP"/>
    </source>
</evidence>
<dbReference type="EMBL" id="CDMZ01000787">
    <property type="protein sequence ID" value="CEM21485.1"/>
    <property type="molecule type" value="Genomic_DNA"/>
</dbReference>
<dbReference type="GO" id="GO:0008033">
    <property type="term" value="P:tRNA processing"/>
    <property type="evidence" value="ECO:0007669"/>
    <property type="project" value="UniProtKB-KW"/>
</dbReference>
<comment type="catalytic activity">
    <reaction evidence="6">
        <text>cytidine(34) in tRNA(Ile2) + L-lysine + ATP = lysidine(34) in tRNA(Ile2) + AMP + diphosphate + H(+)</text>
        <dbReference type="Rhea" id="RHEA:43744"/>
        <dbReference type="Rhea" id="RHEA-COMP:10625"/>
        <dbReference type="Rhea" id="RHEA-COMP:10670"/>
        <dbReference type="ChEBI" id="CHEBI:15378"/>
        <dbReference type="ChEBI" id="CHEBI:30616"/>
        <dbReference type="ChEBI" id="CHEBI:32551"/>
        <dbReference type="ChEBI" id="CHEBI:33019"/>
        <dbReference type="ChEBI" id="CHEBI:82748"/>
        <dbReference type="ChEBI" id="CHEBI:83665"/>
        <dbReference type="ChEBI" id="CHEBI:456215"/>
        <dbReference type="EC" id="6.3.4.19"/>
    </reaction>
</comment>
<dbReference type="InterPro" id="IPR011063">
    <property type="entry name" value="TilS/TtcA_N"/>
</dbReference>
<feature type="domain" description="tRNA(Ile)-lysidine/2-thiocytidine synthase N-terminal" evidence="9">
    <location>
        <begin position="131"/>
        <end position="193"/>
    </location>
</feature>
<dbReference type="AlphaFoldDB" id="A0A0G4G1I9"/>
<organism evidence="10">
    <name type="scientific">Chromera velia CCMP2878</name>
    <dbReference type="NCBI Taxonomy" id="1169474"/>
    <lineage>
        <taxon>Eukaryota</taxon>
        <taxon>Sar</taxon>
        <taxon>Alveolata</taxon>
        <taxon>Colpodellida</taxon>
        <taxon>Chromeraceae</taxon>
        <taxon>Chromera</taxon>
    </lineage>
</organism>
<protein>
    <recommendedName>
        <fullName evidence="1">tRNA(Ile)-lysidine synthetase</fullName>
        <ecNumber evidence="1">6.3.4.19</ecNumber>
    </recommendedName>
</protein>
<dbReference type="Pfam" id="PF01171">
    <property type="entry name" value="ATP_bind_3"/>
    <property type="match status" value="2"/>
</dbReference>
<gene>
    <name evidence="10" type="ORF">Cvel_19650</name>
</gene>
<evidence type="ECO:0000256" key="4">
    <source>
        <dbReference type="ARBA" id="ARBA00022741"/>
    </source>
</evidence>